<dbReference type="InterPro" id="IPR014716">
    <property type="entry name" value="Fibrinogen_a/b/g_C_1"/>
</dbReference>
<name>A0ABY6LT60_9ARAC</name>
<reference evidence="2 3" key="1">
    <citation type="submission" date="2022-03" db="EMBL/GenBank/DDBJ databases">
        <title>A chromosomal length assembly of Cordylochernes scorpioides.</title>
        <authorList>
            <person name="Zeh D."/>
            <person name="Zeh J."/>
        </authorList>
    </citation>
    <scope>NUCLEOTIDE SEQUENCE [LARGE SCALE GENOMIC DNA]</scope>
    <source>
        <strain evidence="2">IN4F17</strain>
        <tissue evidence="2">Whole Body</tissue>
    </source>
</reference>
<dbReference type="NCBIfam" id="NF040941">
    <property type="entry name" value="GGGWT_bact"/>
    <property type="match status" value="1"/>
</dbReference>
<dbReference type="SMART" id="SM00186">
    <property type="entry name" value="FBG"/>
    <property type="match status" value="1"/>
</dbReference>
<protein>
    <recommendedName>
        <fullName evidence="1">Fibrinogen C-terminal domain-containing protein</fullName>
    </recommendedName>
</protein>
<gene>
    <name evidence="2" type="ORF">LAZ67_22001356</name>
</gene>
<dbReference type="SUPFAM" id="SSF56496">
    <property type="entry name" value="Fibrinogen C-terminal domain-like"/>
    <property type="match status" value="1"/>
</dbReference>
<dbReference type="InterPro" id="IPR036056">
    <property type="entry name" value="Fibrinogen-like_C"/>
</dbReference>
<dbReference type="Pfam" id="PF00147">
    <property type="entry name" value="Fibrinogen_C"/>
    <property type="match status" value="1"/>
</dbReference>
<proteinExistence type="predicted"/>
<dbReference type="PANTHER" id="PTHR19143:SF263">
    <property type="entry name" value="FIBRINOGEN-LIKE PROTEIN 1"/>
    <property type="match status" value="1"/>
</dbReference>
<dbReference type="PROSITE" id="PS51406">
    <property type="entry name" value="FIBRINOGEN_C_2"/>
    <property type="match status" value="1"/>
</dbReference>
<sequence>MCWYVCFQSRRRIETSEELWSNRVDKRSYVVYSKQTRAEVRLLLATEVGGRKECKNARVDAMLAVMTNLALDTQEVLSGVPASATWWTPSKRCCLKRSDCCLPPTPVYFLENSRRFYELLFPVLLLLSYTVLQLGSEECKNARVDAMLAVMTNLALDTQEVLSGVPASDVRKTYSSFRPLDCSQIQHAMKGNRSGAYQLWSPSRELPVKVYCDQETDDGGWIITSRDHWQLRVDLWHVNGTHVYATYEDFWIGDEAIKYKLHLSNYKGTAVRIHPQRTTHKLTIAIEQEWALISNELLDALISITKRRCKF</sequence>
<dbReference type="EMBL" id="CP092884">
    <property type="protein sequence ID" value="UYV82910.1"/>
    <property type="molecule type" value="Genomic_DNA"/>
</dbReference>
<organism evidence="2 3">
    <name type="scientific">Cordylochernes scorpioides</name>
    <dbReference type="NCBI Taxonomy" id="51811"/>
    <lineage>
        <taxon>Eukaryota</taxon>
        <taxon>Metazoa</taxon>
        <taxon>Ecdysozoa</taxon>
        <taxon>Arthropoda</taxon>
        <taxon>Chelicerata</taxon>
        <taxon>Arachnida</taxon>
        <taxon>Pseudoscorpiones</taxon>
        <taxon>Cheliferoidea</taxon>
        <taxon>Chernetidae</taxon>
        <taxon>Cordylochernes</taxon>
    </lineage>
</organism>
<accession>A0ABY6LT60</accession>
<evidence type="ECO:0000313" key="2">
    <source>
        <dbReference type="EMBL" id="UYV82910.1"/>
    </source>
</evidence>
<evidence type="ECO:0000259" key="1">
    <source>
        <dbReference type="PROSITE" id="PS51406"/>
    </source>
</evidence>
<dbReference type="Gene3D" id="3.90.215.10">
    <property type="entry name" value="Gamma Fibrinogen, chain A, domain 1"/>
    <property type="match status" value="2"/>
</dbReference>
<dbReference type="InterPro" id="IPR002181">
    <property type="entry name" value="Fibrinogen_a/b/g_C_dom"/>
</dbReference>
<dbReference type="InterPro" id="IPR050373">
    <property type="entry name" value="Fibrinogen_C-term_domain"/>
</dbReference>
<keyword evidence="3" id="KW-1185">Reference proteome</keyword>
<dbReference type="Proteomes" id="UP001235939">
    <property type="component" value="Chromosome 22"/>
</dbReference>
<feature type="domain" description="Fibrinogen C-terminal" evidence="1">
    <location>
        <begin position="173"/>
        <end position="234"/>
    </location>
</feature>
<dbReference type="PANTHER" id="PTHR19143">
    <property type="entry name" value="FIBRINOGEN/TENASCIN/ANGIOPOEITIN"/>
    <property type="match status" value="1"/>
</dbReference>
<evidence type="ECO:0000313" key="3">
    <source>
        <dbReference type="Proteomes" id="UP001235939"/>
    </source>
</evidence>